<dbReference type="EMBL" id="BJUW01000009">
    <property type="protein sequence ID" value="GEK86925.1"/>
    <property type="molecule type" value="Genomic_DNA"/>
</dbReference>
<sequence>MTDSEWTALLDRFERVLDSASEMLEPWTAPKAPLPTELADRARRLLRLQQERIARTATELDDVKQQLDALRRVPAGRPDAPAYLDVDG</sequence>
<evidence type="ECO:0000256" key="1">
    <source>
        <dbReference type="SAM" id="Coils"/>
    </source>
</evidence>
<name>A0A511AFI6_9MICO</name>
<dbReference type="Proteomes" id="UP000321225">
    <property type="component" value="Unassembled WGS sequence"/>
</dbReference>
<gene>
    <name evidence="2" type="ORF">MAE01_21010</name>
</gene>
<organism evidence="2 3">
    <name type="scientific">Microbacterium aerolatum</name>
    <dbReference type="NCBI Taxonomy" id="153731"/>
    <lineage>
        <taxon>Bacteria</taxon>
        <taxon>Bacillati</taxon>
        <taxon>Actinomycetota</taxon>
        <taxon>Actinomycetes</taxon>
        <taxon>Micrococcales</taxon>
        <taxon>Microbacteriaceae</taxon>
        <taxon>Microbacterium</taxon>
    </lineage>
</organism>
<dbReference type="RefSeq" id="WP_147039522.1">
    <property type="nucleotide sequence ID" value="NZ_BJUW01000009.1"/>
</dbReference>
<evidence type="ECO:0000313" key="3">
    <source>
        <dbReference type="Proteomes" id="UP000321225"/>
    </source>
</evidence>
<proteinExistence type="predicted"/>
<evidence type="ECO:0000313" key="2">
    <source>
        <dbReference type="EMBL" id="GEK86925.1"/>
    </source>
</evidence>
<accession>A0A511AFI6</accession>
<keyword evidence="1" id="KW-0175">Coiled coil</keyword>
<protein>
    <submittedName>
        <fullName evidence="2">Uncharacterized protein</fullName>
    </submittedName>
</protein>
<dbReference type="OrthoDB" id="5071917at2"/>
<keyword evidence="3" id="KW-1185">Reference proteome</keyword>
<reference evidence="2 3" key="1">
    <citation type="submission" date="2019-07" db="EMBL/GenBank/DDBJ databases">
        <title>Whole genome shotgun sequence of Microbacterium aerolatum NBRC 103071.</title>
        <authorList>
            <person name="Hosoyama A."/>
            <person name="Uohara A."/>
            <person name="Ohji S."/>
            <person name="Ichikawa N."/>
        </authorList>
    </citation>
    <scope>NUCLEOTIDE SEQUENCE [LARGE SCALE GENOMIC DNA]</scope>
    <source>
        <strain evidence="2 3">NBRC 103071</strain>
    </source>
</reference>
<comment type="caution">
    <text evidence="2">The sequence shown here is derived from an EMBL/GenBank/DDBJ whole genome shotgun (WGS) entry which is preliminary data.</text>
</comment>
<feature type="coiled-coil region" evidence="1">
    <location>
        <begin position="46"/>
        <end position="73"/>
    </location>
</feature>
<dbReference type="AlphaFoldDB" id="A0A511AFI6"/>